<dbReference type="PANTHER" id="PTHR45812:SF1">
    <property type="entry name" value="DNA POLYMERASE ZETA CATALYTIC SUBUNIT"/>
    <property type="match status" value="1"/>
</dbReference>
<dbReference type="EMBL" id="CAKMRJ010001629">
    <property type="protein sequence ID" value="CAH1424463.1"/>
    <property type="molecule type" value="Genomic_DNA"/>
</dbReference>
<dbReference type="GO" id="GO:0005634">
    <property type="term" value="C:nucleus"/>
    <property type="evidence" value="ECO:0007669"/>
    <property type="project" value="TreeGrafter"/>
</dbReference>
<name>A0AAU9M8W2_9ASTR</name>
<dbReference type="GO" id="GO:0003887">
    <property type="term" value="F:DNA-directed DNA polymerase activity"/>
    <property type="evidence" value="ECO:0007669"/>
    <property type="project" value="TreeGrafter"/>
</dbReference>
<dbReference type="GO" id="GO:0016035">
    <property type="term" value="C:zeta DNA polymerase complex"/>
    <property type="evidence" value="ECO:0007669"/>
    <property type="project" value="InterPro"/>
</dbReference>
<dbReference type="InterPro" id="IPR038765">
    <property type="entry name" value="Papain-like_cys_pep_sf"/>
</dbReference>
<dbReference type="AlphaFoldDB" id="A0AAU9M8W2"/>
<gene>
    <name evidence="2" type="ORF">LVIROSA_LOCUS11664</name>
</gene>
<dbReference type="InterPro" id="IPR012337">
    <property type="entry name" value="RNaseH-like_sf"/>
</dbReference>
<feature type="domain" description="DNA polymerase zeta catalytic subunit N-terminal" evidence="1">
    <location>
        <begin position="121"/>
        <end position="168"/>
    </location>
</feature>
<accession>A0AAU9M8W2</accession>
<organism evidence="2 3">
    <name type="scientific">Lactuca virosa</name>
    <dbReference type="NCBI Taxonomy" id="75947"/>
    <lineage>
        <taxon>Eukaryota</taxon>
        <taxon>Viridiplantae</taxon>
        <taxon>Streptophyta</taxon>
        <taxon>Embryophyta</taxon>
        <taxon>Tracheophyta</taxon>
        <taxon>Spermatophyta</taxon>
        <taxon>Magnoliopsida</taxon>
        <taxon>eudicotyledons</taxon>
        <taxon>Gunneridae</taxon>
        <taxon>Pentapetalae</taxon>
        <taxon>asterids</taxon>
        <taxon>campanulids</taxon>
        <taxon>Asterales</taxon>
        <taxon>Asteraceae</taxon>
        <taxon>Cichorioideae</taxon>
        <taxon>Cichorieae</taxon>
        <taxon>Lactucinae</taxon>
        <taxon>Lactuca</taxon>
    </lineage>
</organism>
<dbReference type="InterPro" id="IPR030559">
    <property type="entry name" value="PolZ_Rev3"/>
</dbReference>
<keyword evidence="3" id="KW-1185">Reference proteome</keyword>
<comment type="caution">
    <text evidence="2">The sequence shown here is derived from an EMBL/GenBank/DDBJ whole genome shotgun (WGS) entry which is preliminary data.</text>
</comment>
<dbReference type="SUPFAM" id="SSF54001">
    <property type="entry name" value="Cysteine proteinases"/>
    <property type="match status" value="1"/>
</dbReference>
<dbReference type="Pfam" id="PF24065">
    <property type="entry name" value="REV3_N"/>
    <property type="match status" value="1"/>
</dbReference>
<proteinExistence type="predicted"/>
<dbReference type="GO" id="GO:0000724">
    <property type="term" value="P:double-strand break repair via homologous recombination"/>
    <property type="evidence" value="ECO:0007669"/>
    <property type="project" value="TreeGrafter"/>
</dbReference>
<dbReference type="Gene3D" id="3.30.342.10">
    <property type="entry name" value="DNA Polymerase, chain B, domain 1"/>
    <property type="match status" value="1"/>
</dbReference>
<dbReference type="InterPro" id="IPR056447">
    <property type="entry name" value="REV3_N"/>
</dbReference>
<evidence type="ECO:0000259" key="1">
    <source>
        <dbReference type="Pfam" id="PF24065"/>
    </source>
</evidence>
<dbReference type="GO" id="GO:0042276">
    <property type="term" value="P:error-prone translesion synthesis"/>
    <property type="evidence" value="ECO:0007669"/>
    <property type="project" value="TreeGrafter"/>
</dbReference>
<dbReference type="SUPFAM" id="SSF53098">
    <property type="entry name" value="Ribonuclease H-like"/>
    <property type="match status" value="1"/>
</dbReference>
<evidence type="ECO:0000313" key="3">
    <source>
        <dbReference type="Proteomes" id="UP001157418"/>
    </source>
</evidence>
<evidence type="ECO:0000313" key="2">
    <source>
        <dbReference type="EMBL" id="CAH1424463.1"/>
    </source>
</evidence>
<dbReference type="PANTHER" id="PTHR45812">
    <property type="entry name" value="DNA POLYMERASE ZETA CATALYTIC SUBUNIT"/>
    <property type="match status" value="1"/>
</dbReference>
<sequence>MGLKSPDEKEKALPSFLLLLDDQLRIPELSMQVFALLSSPVEPSADDVPPIHHYRIICHSSVCSMKCLHELGVHFEYISLPLFIIAERIVLYIISPIFTKFREINGRLPAGFEDFQRSDSSIDYYMSPPIPGLDLCYSSFQGGKVNEVPVIRVYVSTPAGHKTCLHIHPALPYLYVPCSDIVHQPDHEGDVCALMISLALERALKCPFQPGYTECGYYVLKFMKAVVEGLEVLNNNFWGKNEYTDVELDRVREEWATYVINFIY</sequence>
<protein>
    <recommendedName>
        <fullName evidence="1">DNA polymerase zeta catalytic subunit N-terminal domain-containing protein</fullName>
    </recommendedName>
</protein>
<dbReference type="Proteomes" id="UP001157418">
    <property type="component" value="Unassembled WGS sequence"/>
</dbReference>
<reference evidence="2 3" key="1">
    <citation type="submission" date="2022-01" db="EMBL/GenBank/DDBJ databases">
        <authorList>
            <person name="Xiong W."/>
            <person name="Schranz E."/>
        </authorList>
    </citation>
    <scope>NUCLEOTIDE SEQUENCE [LARGE SCALE GENOMIC DNA]</scope>
</reference>